<evidence type="ECO:0000256" key="5">
    <source>
        <dbReference type="ARBA" id="ARBA00031636"/>
    </source>
</evidence>
<keyword evidence="6" id="KW-1133">Transmembrane helix</keyword>
<feature type="transmembrane region" description="Helical" evidence="6">
    <location>
        <begin position="173"/>
        <end position="197"/>
    </location>
</feature>
<dbReference type="AlphaFoldDB" id="A0A9E2KV82"/>
<reference evidence="7" key="2">
    <citation type="submission" date="2021-04" db="EMBL/GenBank/DDBJ databases">
        <authorList>
            <person name="Gilroy R."/>
        </authorList>
    </citation>
    <scope>NUCLEOTIDE SEQUENCE</scope>
    <source>
        <strain evidence="7">A5-1222</strain>
    </source>
</reference>
<feature type="transmembrane region" description="Helical" evidence="6">
    <location>
        <begin position="283"/>
        <end position="305"/>
    </location>
</feature>
<evidence type="ECO:0000313" key="7">
    <source>
        <dbReference type="EMBL" id="MBU3830801.1"/>
    </source>
</evidence>
<feature type="transmembrane region" description="Helical" evidence="6">
    <location>
        <begin position="428"/>
        <end position="449"/>
    </location>
</feature>
<dbReference type="Pfam" id="PF01554">
    <property type="entry name" value="MatE"/>
    <property type="match status" value="1"/>
</dbReference>
<feature type="transmembrane region" description="Helical" evidence="6">
    <location>
        <begin position="22"/>
        <end position="42"/>
    </location>
</feature>
<protein>
    <recommendedName>
        <fullName evidence="3">Probable multidrug resistance protein NorM</fullName>
    </recommendedName>
    <alternativeName>
        <fullName evidence="5">Multidrug-efflux transporter</fullName>
    </alternativeName>
</protein>
<comment type="similarity">
    <text evidence="2">Belongs to the multi antimicrobial extrusion (MATE) (TC 2.A.66.1) family.</text>
</comment>
<evidence type="ECO:0000256" key="3">
    <source>
        <dbReference type="ARBA" id="ARBA00020268"/>
    </source>
</evidence>
<name>A0A9E2KV82_9BACT</name>
<reference evidence="7" key="1">
    <citation type="journal article" date="2021" name="PeerJ">
        <title>Extensive microbial diversity within the chicken gut microbiome revealed by metagenomics and culture.</title>
        <authorList>
            <person name="Gilroy R."/>
            <person name="Ravi A."/>
            <person name="Getino M."/>
            <person name="Pursley I."/>
            <person name="Horton D.L."/>
            <person name="Alikhan N.F."/>
            <person name="Baker D."/>
            <person name="Gharbi K."/>
            <person name="Hall N."/>
            <person name="Watson M."/>
            <person name="Adriaenssens E.M."/>
            <person name="Foster-Nyarko E."/>
            <person name="Jarju S."/>
            <person name="Secka A."/>
            <person name="Antonio M."/>
            <person name="Oren A."/>
            <person name="Chaudhuri R.R."/>
            <person name="La Ragione R."/>
            <person name="Hildebrand F."/>
            <person name="Pallen M.J."/>
        </authorList>
    </citation>
    <scope>NUCLEOTIDE SEQUENCE</scope>
    <source>
        <strain evidence="7">A5-1222</strain>
    </source>
</reference>
<evidence type="ECO:0000256" key="1">
    <source>
        <dbReference type="ARBA" id="ARBA00003408"/>
    </source>
</evidence>
<dbReference type="Proteomes" id="UP000824247">
    <property type="component" value="Unassembled WGS sequence"/>
</dbReference>
<organism evidence="7 8">
    <name type="scientific">Candidatus Ureaplasma intestinipullorum</name>
    <dbReference type="NCBI Taxonomy" id="2838770"/>
    <lineage>
        <taxon>Bacteria</taxon>
        <taxon>Bacillati</taxon>
        <taxon>Mycoplasmatota</taxon>
        <taxon>Mycoplasmoidales</taxon>
        <taxon>Mycoplasmoidaceae</taxon>
        <taxon>Ureaplasma</taxon>
    </lineage>
</organism>
<feature type="transmembrane region" description="Helical" evidence="6">
    <location>
        <begin position="245"/>
        <end position="271"/>
    </location>
</feature>
<feature type="transmembrane region" description="Helical" evidence="6">
    <location>
        <begin position="338"/>
        <end position="360"/>
    </location>
</feature>
<proteinExistence type="inferred from homology"/>
<keyword evidence="6" id="KW-0472">Membrane</keyword>
<gene>
    <name evidence="7" type="ORF">H9897_01445</name>
</gene>
<dbReference type="GO" id="GO:0005886">
    <property type="term" value="C:plasma membrane"/>
    <property type="evidence" value="ECO:0007669"/>
    <property type="project" value="TreeGrafter"/>
</dbReference>
<accession>A0A9E2KV82</accession>
<dbReference type="GO" id="GO:0042910">
    <property type="term" value="F:xenobiotic transmembrane transporter activity"/>
    <property type="evidence" value="ECO:0007669"/>
    <property type="project" value="InterPro"/>
</dbReference>
<dbReference type="PANTHER" id="PTHR43298">
    <property type="entry name" value="MULTIDRUG RESISTANCE PROTEIN NORM-RELATED"/>
    <property type="match status" value="1"/>
</dbReference>
<evidence type="ECO:0000313" key="8">
    <source>
        <dbReference type="Proteomes" id="UP000824247"/>
    </source>
</evidence>
<dbReference type="InterPro" id="IPR002528">
    <property type="entry name" value="MATE_fam"/>
</dbReference>
<feature type="transmembrane region" description="Helical" evidence="6">
    <location>
        <begin position="62"/>
        <end position="86"/>
    </location>
</feature>
<keyword evidence="6" id="KW-0812">Transmembrane</keyword>
<feature type="transmembrane region" description="Helical" evidence="6">
    <location>
        <begin position="203"/>
        <end position="225"/>
    </location>
</feature>
<dbReference type="GO" id="GO:0015297">
    <property type="term" value="F:antiporter activity"/>
    <property type="evidence" value="ECO:0007669"/>
    <property type="project" value="InterPro"/>
</dbReference>
<evidence type="ECO:0000256" key="6">
    <source>
        <dbReference type="SAM" id="Phobius"/>
    </source>
</evidence>
<evidence type="ECO:0000256" key="4">
    <source>
        <dbReference type="ARBA" id="ARBA00022448"/>
    </source>
</evidence>
<evidence type="ECO:0000256" key="2">
    <source>
        <dbReference type="ARBA" id="ARBA00010199"/>
    </source>
</evidence>
<sequence length="502" mass="57211">MTKVWTKFKTYFPSSLNKWNKYLLNSLPIIFSAMIFSLNSFVDNFMSTNIEGGNQALAYANTWTEILIGIISLTTIVGSAIFAQYFGKKDYKNVSEIINLRMLFSFFIALSFAIPTWIVSKNMIIAISGFDNNINPLIINNASNYLMLITASWLINSLWYTSSMILRETHHGFVSFISSVLSLLINILLNSIFIYILNKGIVFLAYSTIVSNIVSFVFVIIFKIIRDRNVLWNPFKFYILSKEIFVHFFSRWLSFILLSIGSVAVSIRFVIWNIGYPTGTIGLPIFSLSAANILGITGMFFNIFWTTFDSINSNVAVFVGKELGQNNIQNAKNNAKELLGFHTLLAICMGIILFSLSFGIEKMTFLAKGYKLSLISSSPNLTDVEITSAISIFMRNIKWSLRTLSLFMPMFIWFITKNRVICSGGHTLEVAIVESISGLLQLLWLWIIGDIFNGKNHSQLPFAWAYFIFYLSDIVKFIIYEILEKKLNWARNITINKKTSKK</sequence>
<feature type="transmembrane region" description="Helical" evidence="6">
    <location>
        <begin position="399"/>
        <end position="416"/>
    </location>
</feature>
<dbReference type="PANTHER" id="PTHR43298:SF2">
    <property type="entry name" value="FMN_FAD EXPORTER YEEO-RELATED"/>
    <property type="match status" value="1"/>
</dbReference>
<feature type="transmembrane region" description="Helical" evidence="6">
    <location>
        <begin position="98"/>
        <end position="118"/>
    </location>
</feature>
<feature type="transmembrane region" description="Helical" evidence="6">
    <location>
        <begin position="138"/>
        <end position="161"/>
    </location>
</feature>
<feature type="transmembrane region" description="Helical" evidence="6">
    <location>
        <begin position="461"/>
        <end position="483"/>
    </location>
</feature>
<comment type="caution">
    <text evidence="7">The sequence shown here is derived from an EMBL/GenBank/DDBJ whole genome shotgun (WGS) entry which is preliminary data.</text>
</comment>
<dbReference type="EMBL" id="JAHLFM010000021">
    <property type="protein sequence ID" value="MBU3830801.1"/>
    <property type="molecule type" value="Genomic_DNA"/>
</dbReference>
<dbReference type="InterPro" id="IPR050222">
    <property type="entry name" value="MATE_MdtK"/>
</dbReference>
<comment type="function">
    <text evidence="1">Multidrug efflux pump.</text>
</comment>
<keyword evidence="4" id="KW-0813">Transport</keyword>